<comment type="caution">
    <text evidence="2">The sequence shown here is derived from an EMBL/GenBank/DDBJ whole genome shotgun (WGS) entry which is preliminary data.</text>
</comment>
<dbReference type="RefSeq" id="WP_346762632.1">
    <property type="nucleotide sequence ID" value="NZ_JAUJEB010000015.1"/>
</dbReference>
<keyword evidence="1" id="KW-0472">Membrane</keyword>
<gene>
    <name evidence="2" type="ORF">QQ020_34800</name>
</gene>
<organism evidence="2 3">
    <name type="scientific">Agaribacillus aureus</name>
    <dbReference type="NCBI Taxonomy" id="3051825"/>
    <lineage>
        <taxon>Bacteria</taxon>
        <taxon>Pseudomonadati</taxon>
        <taxon>Bacteroidota</taxon>
        <taxon>Cytophagia</taxon>
        <taxon>Cytophagales</taxon>
        <taxon>Splendidivirgaceae</taxon>
        <taxon>Agaribacillus</taxon>
    </lineage>
</organism>
<feature type="transmembrane region" description="Helical" evidence="1">
    <location>
        <begin position="87"/>
        <end position="103"/>
    </location>
</feature>
<evidence type="ECO:0000313" key="2">
    <source>
        <dbReference type="EMBL" id="MDN5217295.1"/>
    </source>
</evidence>
<dbReference type="EMBL" id="JAUJEB010000015">
    <property type="protein sequence ID" value="MDN5217295.1"/>
    <property type="molecule type" value="Genomic_DNA"/>
</dbReference>
<feature type="transmembrane region" description="Helical" evidence="1">
    <location>
        <begin position="37"/>
        <end position="57"/>
    </location>
</feature>
<feature type="transmembrane region" description="Helical" evidence="1">
    <location>
        <begin position="63"/>
        <end position="80"/>
    </location>
</feature>
<evidence type="ECO:0000313" key="3">
    <source>
        <dbReference type="Proteomes" id="UP001172083"/>
    </source>
</evidence>
<name>A0ABT8LKP9_9BACT</name>
<keyword evidence="1" id="KW-0812">Transmembrane</keyword>
<proteinExistence type="predicted"/>
<reference evidence="2" key="1">
    <citation type="submission" date="2023-06" db="EMBL/GenBank/DDBJ databases">
        <title>Genomic of Agaribacillus aureum.</title>
        <authorList>
            <person name="Wang G."/>
        </authorList>
    </citation>
    <scope>NUCLEOTIDE SEQUENCE</scope>
    <source>
        <strain evidence="2">BMA12</strain>
    </source>
</reference>
<keyword evidence="1" id="KW-1133">Transmembrane helix</keyword>
<protein>
    <submittedName>
        <fullName evidence="2">Uncharacterized protein</fullName>
    </submittedName>
</protein>
<sequence length="104" mass="11579">MAITTTIIACLLLYGTSKYFPEGLATIGIPLRKNRKLVLLVSILFLGWSVWSFTSMYDTPTAIIVWAVVLMTVLSALVLSVKTHPNWLVFWGLLVAGSLIYDFI</sequence>
<dbReference type="Proteomes" id="UP001172083">
    <property type="component" value="Unassembled WGS sequence"/>
</dbReference>
<evidence type="ECO:0000256" key="1">
    <source>
        <dbReference type="SAM" id="Phobius"/>
    </source>
</evidence>
<accession>A0ABT8LKP9</accession>
<keyword evidence="3" id="KW-1185">Reference proteome</keyword>